<keyword evidence="2" id="KW-0347">Helicase</keyword>
<keyword evidence="2" id="KW-0547">Nucleotide-binding</keyword>
<dbReference type="RefSeq" id="WP_290262217.1">
    <property type="nucleotide sequence ID" value="NZ_JAUFQG010000004.1"/>
</dbReference>
<feature type="domain" description="Helicase ATP-binding" evidence="1">
    <location>
        <begin position="45"/>
        <end position="306"/>
    </location>
</feature>
<proteinExistence type="predicted"/>
<dbReference type="InterPro" id="IPR027417">
    <property type="entry name" value="P-loop_NTPase"/>
</dbReference>
<dbReference type="Proteomes" id="UP001595840">
    <property type="component" value="Unassembled WGS sequence"/>
</dbReference>
<reference evidence="3" key="1">
    <citation type="journal article" date="2019" name="Int. J. Syst. Evol. Microbiol.">
        <title>The Global Catalogue of Microorganisms (GCM) 10K type strain sequencing project: providing services to taxonomists for standard genome sequencing and annotation.</title>
        <authorList>
            <consortium name="The Broad Institute Genomics Platform"/>
            <consortium name="The Broad Institute Genome Sequencing Center for Infectious Disease"/>
            <person name="Wu L."/>
            <person name="Ma J."/>
        </authorList>
    </citation>
    <scope>NUCLEOTIDE SEQUENCE [LARGE SCALE GENOMIC DNA]</scope>
    <source>
        <strain evidence="3">CECT 8570</strain>
    </source>
</reference>
<dbReference type="InterPro" id="IPR006935">
    <property type="entry name" value="Helicase/UvrB_N"/>
</dbReference>
<dbReference type="SUPFAM" id="SSF52540">
    <property type="entry name" value="P-loop containing nucleoside triphosphate hydrolases"/>
    <property type="match status" value="1"/>
</dbReference>
<dbReference type="Gene3D" id="3.40.50.300">
    <property type="entry name" value="P-loop containing nucleotide triphosphate hydrolases"/>
    <property type="match status" value="2"/>
</dbReference>
<dbReference type="GO" id="GO:0004386">
    <property type="term" value="F:helicase activity"/>
    <property type="evidence" value="ECO:0007669"/>
    <property type="project" value="UniProtKB-KW"/>
</dbReference>
<dbReference type="EMBL" id="JBHSCX010000021">
    <property type="protein sequence ID" value="MFC4364353.1"/>
    <property type="molecule type" value="Genomic_DNA"/>
</dbReference>
<keyword evidence="3" id="KW-1185">Reference proteome</keyword>
<name>A0ABV8VAV0_9GAMM</name>
<organism evidence="2 3">
    <name type="scientific">Simiduia curdlanivorans</name>
    <dbReference type="NCBI Taxonomy" id="1492769"/>
    <lineage>
        <taxon>Bacteria</taxon>
        <taxon>Pseudomonadati</taxon>
        <taxon>Pseudomonadota</taxon>
        <taxon>Gammaproteobacteria</taxon>
        <taxon>Cellvibrionales</taxon>
        <taxon>Cellvibrionaceae</taxon>
        <taxon>Simiduia</taxon>
    </lineage>
</organism>
<dbReference type="SMART" id="SM00487">
    <property type="entry name" value="DEXDc"/>
    <property type="match status" value="1"/>
</dbReference>
<protein>
    <submittedName>
        <fullName evidence="2">DEAD/DEAH box helicase family protein</fullName>
    </submittedName>
</protein>
<keyword evidence="2" id="KW-0067">ATP-binding</keyword>
<comment type="caution">
    <text evidence="2">The sequence shown here is derived from an EMBL/GenBank/DDBJ whole genome shotgun (WGS) entry which is preliminary data.</text>
</comment>
<sequence>MVNFDALLGDGEDADYSNLVQVFESLDRKTSHTELRNAQRESLEALSGAQLGDNVLKVSTGAGKTTVGLLFLYRYMRKNNEPVVYLCPTNQLVEQVLAEAEALGVEAVHYKRGEAQPGYKGSSAQAVIVCTYDKLFNAKSTFNRPDVMLRPGAIVLDDAHSGLEIIRRSFCLRLDGDAFRAMVNVLDGECSSYKRSTWKKIKEEDPSAQMEVPYWIWKNNAAGLFTALSEFSEDDRAKFVWPYLSENLHLCRCVMSGAGLEITPYYPLVDASQAYTSAACRLFMSATLADDSSLIRELSCDEKAAMNPVIPPSDKGLGERMVLAPSLVNAALNREEIMQICGQLSANYNVVVLSPSKLLARDWERVGAKVFTDDEVVGGIEALRDPLDPLSFAVFVQRYDGVDLADDAARILVIDGMPYGEGITDKYDSALIDQVGGARRKIIYRIEQGLGRAVRSHVDYACVLLCGEDLANFVAKKDVVESMNFDTQNQIRLGLELSDLLSRERHLTPTLNLVGTMKQCLDRDSSWKRFYKRRVKDVDSPERLINCDAAKFAAEERSSFKCAQSNAFPKAAQKLSDAIGKYIHDEKEIGLYLQRKASYVNNYDSAKAAEIQQGAFNRNSEVCKPLSVVPRSSNVAIVEGELASEWLKRFENPNGAIIEIVRLGSALKFTNSSAIVEQALKELAVLLGALGSRPENEVGEGPDDLWLWPNASLVIEAKTGNANSLHKSDAEQMLASLQWFGNVYPGRAVATPIFVAKTGKVDNLSYFPDEARVIDLVSISALLEALKDMYQSLIDQGPVFWTSELLARQLDSRNLSTGKFLGAFTKKLFE</sequence>
<accession>A0ABV8VAV0</accession>
<gene>
    <name evidence="2" type="ORF">ACFOX3_18735</name>
</gene>
<dbReference type="Pfam" id="PF04851">
    <property type="entry name" value="ResIII"/>
    <property type="match status" value="1"/>
</dbReference>
<evidence type="ECO:0000313" key="2">
    <source>
        <dbReference type="EMBL" id="MFC4364353.1"/>
    </source>
</evidence>
<dbReference type="InterPro" id="IPR006555">
    <property type="entry name" value="ATP-dep_Helicase_C"/>
</dbReference>
<dbReference type="InterPro" id="IPR014001">
    <property type="entry name" value="Helicase_ATP-bd"/>
</dbReference>
<evidence type="ECO:0000313" key="3">
    <source>
        <dbReference type="Proteomes" id="UP001595840"/>
    </source>
</evidence>
<dbReference type="Pfam" id="PF13307">
    <property type="entry name" value="Helicase_C_2"/>
    <property type="match status" value="1"/>
</dbReference>
<dbReference type="PROSITE" id="PS51192">
    <property type="entry name" value="HELICASE_ATP_BIND_1"/>
    <property type="match status" value="1"/>
</dbReference>
<dbReference type="SMART" id="SM00491">
    <property type="entry name" value="HELICc2"/>
    <property type="match status" value="1"/>
</dbReference>
<keyword evidence="2" id="KW-0378">Hydrolase</keyword>
<evidence type="ECO:0000259" key="1">
    <source>
        <dbReference type="PROSITE" id="PS51192"/>
    </source>
</evidence>